<dbReference type="Gene3D" id="2.80.10.50">
    <property type="match status" value="1"/>
</dbReference>
<organism evidence="3 4">
    <name type="scientific">Sphaeroforma arctica JP610</name>
    <dbReference type="NCBI Taxonomy" id="667725"/>
    <lineage>
        <taxon>Eukaryota</taxon>
        <taxon>Ichthyosporea</taxon>
        <taxon>Ichthyophonida</taxon>
        <taxon>Sphaeroforma</taxon>
    </lineage>
</organism>
<evidence type="ECO:0000313" key="4">
    <source>
        <dbReference type="Proteomes" id="UP000054560"/>
    </source>
</evidence>
<dbReference type="Pfam" id="PF02815">
    <property type="entry name" value="MIR"/>
    <property type="match status" value="1"/>
</dbReference>
<dbReference type="RefSeq" id="XP_014146058.1">
    <property type="nucleotide sequence ID" value="XM_014290583.1"/>
</dbReference>
<evidence type="ECO:0000256" key="1">
    <source>
        <dbReference type="ARBA" id="ARBA00022737"/>
    </source>
</evidence>
<evidence type="ECO:0000313" key="3">
    <source>
        <dbReference type="EMBL" id="KNC72156.1"/>
    </source>
</evidence>
<sequence length="39" mass="4569">MEVEVYHPDPMRGGIGRWNSMFRFRHLATGQYLGAIPYD</sequence>
<dbReference type="EMBL" id="KQ247484">
    <property type="protein sequence ID" value="KNC72156.1"/>
    <property type="molecule type" value="Genomic_DNA"/>
</dbReference>
<proteinExistence type="predicted"/>
<keyword evidence="4" id="KW-1185">Reference proteome</keyword>
<protein>
    <recommendedName>
        <fullName evidence="2">MIR domain-containing protein</fullName>
    </recommendedName>
</protein>
<keyword evidence="1" id="KW-0677">Repeat</keyword>
<dbReference type="GeneID" id="25915796"/>
<name>A0A0L0F6G6_9EUKA</name>
<feature type="non-terminal residue" evidence="3">
    <location>
        <position position="39"/>
    </location>
</feature>
<accession>A0A0L0F6G6</accession>
<dbReference type="OrthoDB" id="76898at2759"/>
<evidence type="ECO:0000259" key="2">
    <source>
        <dbReference type="Pfam" id="PF02815"/>
    </source>
</evidence>
<dbReference type="Proteomes" id="UP000054560">
    <property type="component" value="Unassembled WGS sequence"/>
</dbReference>
<dbReference type="AlphaFoldDB" id="A0A0L0F6G6"/>
<dbReference type="SUPFAM" id="SSF82109">
    <property type="entry name" value="MIR domain"/>
    <property type="match status" value="1"/>
</dbReference>
<dbReference type="STRING" id="667725.A0A0L0F6G6"/>
<reference evidence="3 4" key="1">
    <citation type="submission" date="2011-02" db="EMBL/GenBank/DDBJ databases">
        <title>The Genome Sequence of Sphaeroforma arctica JP610.</title>
        <authorList>
            <consortium name="The Broad Institute Genome Sequencing Platform"/>
            <person name="Russ C."/>
            <person name="Cuomo C."/>
            <person name="Young S.K."/>
            <person name="Zeng Q."/>
            <person name="Gargeya S."/>
            <person name="Alvarado L."/>
            <person name="Berlin A."/>
            <person name="Chapman S.B."/>
            <person name="Chen Z."/>
            <person name="Freedman E."/>
            <person name="Gellesch M."/>
            <person name="Goldberg J."/>
            <person name="Griggs A."/>
            <person name="Gujja S."/>
            <person name="Heilman E."/>
            <person name="Heiman D."/>
            <person name="Howarth C."/>
            <person name="Mehta T."/>
            <person name="Neiman D."/>
            <person name="Pearson M."/>
            <person name="Roberts A."/>
            <person name="Saif S."/>
            <person name="Shea T."/>
            <person name="Shenoy N."/>
            <person name="Sisk P."/>
            <person name="Stolte C."/>
            <person name="Sykes S."/>
            <person name="White J."/>
            <person name="Yandava C."/>
            <person name="Burger G."/>
            <person name="Gray M.W."/>
            <person name="Holland P.W.H."/>
            <person name="King N."/>
            <person name="Lang F.B.F."/>
            <person name="Roger A.J."/>
            <person name="Ruiz-Trillo I."/>
            <person name="Haas B."/>
            <person name="Nusbaum C."/>
            <person name="Birren B."/>
        </authorList>
    </citation>
    <scope>NUCLEOTIDE SEQUENCE [LARGE SCALE GENOMIC DNA]</scope>
    <source>
        <strain evidence="3 4">JP610</strain>
    </source>
</reference>
<dbReference type="InterPro" id="IPR036300">
    <property type="entry name" value="MIR_dom_sf"/>
</dbReference>
<dbReference type="InterPro" id="IPR016093">
    <property type="entry name" value="MIR_motif"/>
</dbReference>
<feature type="domain" description="MIR" evidence="2">
    <location>
        <begin position="2"/>
        <end position="35"/>
    </location>
</feature>
<dbReference type="eggNOG" id="KOG3533">
    <property type="taxonomic scope" value="Eukaryota"/>
</dbReference>
<gene>
    <name evidence="3" type="ORF">SARC_15292</name>
</gene>